<dbReference type="CDD" id="cd00483">
    <property type="entry name" value="HPPK"/>
    <property type="match status" value="1"/>
</dbReference>
<dbReference type="NCBIfam" id="TIGR01498">
    <property type="entry name" value="folK"/>
    <property type="match status" value="1"/>
</dbReference>
<comment type="similarity">
    <text evidence="2">Belongs to the HPPK family.</text>
</comment>
<sequence>MILIGFGGNLPSPEHGAPENNIRAAIEILEAHGVELDRLSAFYETEPVPVSDQPWYVNAVASVTTALGAGELLELLHTIEQDLGRVRNRRWEARLIDLDLLAYDDLVLPSPESWAEAGKMDPPTEPVVPHPRMHLRAFVLDPLMDIAPDWRHPVFGRTARELRSELEDPGRIRKLVR</sequence>
<protein>
    <recommendedName>
        <fullName evidence="4">2-amino-4-hydroxy-6-hydroxymethyldihydropteridine pyrophosphokinase</fullName>
        <ecNumber evidence="3">2.7.6.3</ecNumber>
    </recommendedName>
    <alternativeName>
        <fullName evidence="11">6-hydroxymethyl-7,8-dihydropterin pyrophosphokinase</fullName>
    </alternativeName>
    <alternativeName>
        <fullName evidence="12">7,8-dihydro-6-hydroxymethylpterin-pyrophosphokinase</fullName>
    </alternativeName>
</protein>
<dbReference type="Gene3D" id="3.30.70.560">
    <property type="entry name" value="7,8-Dihydro-6-hydroxymethylpterin-pyrophosphokinase HPPK"/>
    <property type="match status" value="1"/>
</dbReference>
<dbReference type="GO" id="GO:0016301">
    <property type="term" value="F:kinase activity"/>
    <property type="evidence" value="ECO:0007669"/>
    <property type="project" value="UniProtKB-KW"/>
</dbReference>
<dbReference type="EMBL" id="VFIY01000004">
    <property type="protein sequence ID" value="TPD62616.1"/>
    <property type="molecule type" value="Genomic_DNA"/>
</dbReference>
<dbReference type="OrthoDB" id="9808041at2"/>
<keyword evidence="9" id="KW-0289">Folate biosynthesis</keyword>
<dbReference type="PANTHER" id="PTHR43071:SF1">
    <property type="entry name" value="2-AMINO-4-HYDROXY-6-HYDROXYMETHYLDIHYDROPTERIDINE PYROPHOSPHOKINASE"/>
    <property type="match status" value="1"/>
</dbReference>
<evidence type="ECO:0000259" key="13">
    <source>
        <dbReference type="Pfam" id="PF01288"/>
    </source>
</evidence>
<accession>A0A501PS55</accession>
<dbReference type="GO" id="GO:0003848">
    <property type="term" value="F:2-amino-4-hydroxy-6-hydroxymethyldihydropteridine diphosphokinase activity"/>
    <property type="evidence" value="ECO:0007669"/>
    <property type="project" value="UniProtKB-EC"/>
</dbReference>
<evidence type="ECO:0000256" key="5">
    <source>
        <dbReference type="ARBA" id="ARBA00022679"/>
    </source>
</evidence>
<keyword evidence="7 14" id="KW-0418">Kinase</keyword>
<organism evidence="14 15">
    <name type="scientific">Emcibacter nanhaiensis</name>
    <dbReference type="NCBI Taxonomy" id="1505037"/>
    <lineage>
        <taxon>Bacteria</taxon>
        <taxon>Pseudomonadati</taxon>
        <taxon>Pseudomonadota</taxon>
        <taxon>Alphaproteobacteria</taxon>
        <taxon>Emcibacterales</taxon>
        <taxon>Emcibacteraceae</taxon>
        <taxon>Emcibacter</taxon>
    </lineage>
</organism>
<dbReference type="SUPFAM" id="SSF55083">
    <property type="entry name" value="6-hydroxymethyl-7,8-dihydropterin pyrophosphokinase, HPPK"/>
    <property type="match status" value="1"/>
</dbReference>
<evidence type="ECO:0000256" key="11">
    <source>
        <dbReference type="ARBA" id="ARBA00029766"/>
    </source>
</evidence>
<comment type="caution">
    <text evidence="14">The sequence shown here is derived from an EMBL/GenBank/DDBJ whole genome shotgun (WGS) entry which is preliminary data.</text>
</comment>
<comment type="pathway">
    <text evidence="1">Cofactor biosynthesis; tetrahydrofolate biosynthesis; 2-amino-4-hydroxy-6-hydroxymethyl-7,8-dihydropteridine diphosphate from 7,8-dihydroneopterin triphosphate: step 4/4.</text>
</comment>
<proteinExistence type="inferred from homology"/>
<dbReference type="GO" id="GO:0046656">
    <property type="term" value="P:folic acid biosynthetic process"/>
    <property type="evidence" value="ECO:0007669"/>
    <property type="project" value="UniProtKB-KW"/>
</dbReference>
<dbReference type="Pfam" id="PF01288">
    <property type="entry name" value="HPPK"/>
    <property type="match status" value="1"/>
</dbReference>
<feature type="domain" description="7,8-dihydro-6-hydroxymethylpterin-pyrophosphokinase" evidence="13">
    <location>
        <begin position="4"/>
        <end position="148"/>
    </location>
</feature>
<evidence type="ECO:0000256" key="10">
    <source>
        <dbReference type="ARBA" id="ARBA00029409"/>
    </source>
</evidence>
<dbReference type="GO" id="GO:0005524">
    <property type="term" value="F:ATP binding"/>
    <property type="evidence" value="ECO:0007669"/>
    <property type="project" value="UniProtKB-KW"/>
</dbReference>
<dbReference type="GO" id="GO:0046654">
    <property type="term" value="P:tetrahydrofolate biosynthetic process"/>
    <property type="evidence" value="ECO:0007669"/>
    <property type="project" value="UniProtKB-UniPathway"/>
</dbReference>
<evidence type="ECO:0000256" key="3">
    <source>
        <dbReference type="ARBA" id="ARBA00013253"/>
    </source>
</evidence>
<dbReference type="PANTHER" id="PTHR43071">
    <property type="entry name" value="2-AMINO-4-HYDROXY-6-HYDROXYMETHYLDIHYDROPTERIDINE PYROPHOSPHOKINASE"/>
    <property type="match status" value="1"/>
</dbReference>
<gene>
    <name evidence="14" type="primary">folK</name>
    <name evidence="14" type="ORF">FIV46_00605</name>
</gene>
<comment type="function">
    <text evidence="10">Catalyzes the transfer of pyrophosphate from adenosine triphosphate (ATP) to 6-hydroxymethyl-7,8-dihydropterin, an enzymatic step in folate biosynthesis pathway.</text>
</comment>
<dbReference type="RefSeq" id="WP_139937866.1">
    <property type="nucleotide sequence ID" value="NZ_JBHSYP010000022.1"/>
</dbReference>
<keyword evidence="6" id="KW-0547">Nucleotide-binding</keyword>
<evidence type="ECO:0000256" key="9">
    <source>
        <dbReference type="ARBA" id="ARBA00022909"/>
    </source>
</evidence>
<evidence type="ECO:0000313" key="14">
    <source>
        <dbReference type="EMBL" id="TPD62616.1"/>
    </source>
</evidence>
<evidence type="ECO:0000256" key="7">
    <source>
        <dbReference type="ARBA" id="ARBA00022777"/>
    </source>
</evidence>
<evidence type="ECO:0000256" key="8">
    <source>
        <dbReference type="ARBA" id="ARBA00022840"/>
    </source>
</evidence>
<evidence type="ECO:0000256" key="2">
    <source>
        <dbReference type="ARBA" id="ARBA00005810"/>
    </source>
</evidence>
<evidence type="ECO:0000256" key="6">
    <source>
        <dbReference type="ARBA" id="ARBA00022741"/>
    </source>
</evidence>
<dbReference type="InterPro" id="IPR000550">
    <property type="entry name" value="Hppk"/>
</dbReference>
<keyword evidence="15" id="KW-1185">Reference proteome</keyword>
<evidence type="ECO:0000256" key="12">
    <source>
        <dbReference type="ARBA" id="ARBA00033413"/>
    </source>
</evidence>
<keyword evidence="5 14" id="KW-0808">Transferase</keyword>
<dbReference type="AlphaFoldDB" id="A0A501PS55"/>
<name>A0A501PS55_9PROT</name>
<evidence type="ECO:0000256" key="1">
    <source>
        <dbReference type="ARBA" id="ARBA00005051"/>
    </source>
</evidence>
<dbReference type="EC" id="2.7.6.3" evidence="3"/>
<reference evidence="15" key="1">
    <citation type="submission" date="2019-06" db="EMBL/GenBank/DDBJ databases">
        <title>The complete genome of Emcibacter congregatus ZYLT.</title>
        <authorList>
            <person name="Zhao Z."/>
        </authorList>
    </citation>
    <scope>NUCLEOTIDE SEQUENCE [LARGE SCALE GENOMIC DNA]</scope>
    <source>
        <strain evidence="15">MCCC 1A06723</strain>
    </source>
</reference>
<dbReference type="UniPathway" id="UPA00077">
    <property type="reaction ID" value="UER00155"/>
</dbReference>
<evidence type="ECO:0000313" key="15">
    <source>
        <dbReference type="Proteomes" id="UP000319148"/>
    </source>
</evidence>
<evidence type="ECO:0000256" key="4">
    <source>
        <dbReference type="ARBA" id="ARBA00016218"/>
    </source>
</evidence>
<dbReference type="Proteomes" id="UP000319148">
    <property type="component" value="Unassembled WGS sequence"/>
</dbReference>
<dbReference type="InterPro" id="IPR035907">
    <property type="entry name" value="Hppk_sf"/>
</dbReference>
<keyword evidence="8" id="KW-0067">ATP-binding</keyword>